<dbReference type="EMBL" id="FNSO01000004">
    <property type="protein sequence ID" value="SED27696.1"/>
    <property type="molecule type" value="Genomic_DNA"/>
</dbReference>
<dbReference type="Gene3D" id="3.40.630.30">
    <property type="match status" value="1"/>
</dbReference>
<dbReference type="InterPro" id="IPR016181">
    <property type="entry name" value="Acyl_CoA_acyltransferase"/>
</dbReference>
<proteinExistence type="predicted"/>
<sequence>MTTATPPVRVLLPDGEAAWVRKLEAGDAAAVLALRARLSGRDRHVRFFGLGVAGLAELSTQLSHSSGVGHTAVGCFVHSRLAGVARYDILADPAEAAVALVVDGHGPALGVAALLLEQLVVSAEHEGVRMLVADTGAENAKMLGVFAALGIPFRPGLQREQPAAAERNAPSPE</sequence>
<evidence type="ECO:0000313" key="2">
    <source>
        <dbReference type="Proteomes" id="UP000199622"/>
    </source>
</evidence>
<accession>A0A1H4ZBT9</accession>
<gene>
    <name evidence="1" type="ORF">SAMN04489727_7206</name>
</gene>
<dbReference type="RefSeq" id="WP_091315895.1">
    <property type="nucleotide sequence ID" value="NZ_FNSO01000004.1"/>
</dbReference>
<evidence type="ECO:0000313" key="1">
    <source>
        <dbReference type="EMBL" id="SED27696.1"/>
    </source>
</evidence>
<reference evidence="2" key="1">
    <citation type="submission" date="2016-10" db="EMBL/GenBank/DDBJ databases">
        <authorList>
            <person name="Varghese N."/>
            <person name="Submissions S."/>
        </authorList>
    </citation>
    <scope>NUCLEOTIDE SEQUENCE [LARGE SCALE GENOMIC DNA]</scope>
    <source>
        <strain evidence="2">DSM 44544</strain>
    </source>
</reference>
<dbReference type="SUPFAM" id="SSF55729">
    <property type="entry name" value="Acyl-CoA N-acyltransferases (Nat)"/>
    <property type="match status" value="1"/>
</dbReference>
<evidence type="ECO:0008006" key="3">
    <source>
        <dbReference type="Google" id="ProtNLM"/>
    </source>
</evidence>
<dbReference type="STRING" id="208445.SAMN04489727_7206"/>
<keyword evidence="2" id="KW-1185">Reference proteome</keyword>
<dbReference type="AlphaFoldDB" id="A0A1H4ZBT9"/>
<protein>
    <recommendedName>
        <fullName evidence="3">Acetyltransferase (GNAT) family protein</fullName>
    </recommendedName>
</protein>
<name>A0A1H4ZBT9_9PSEU</name>
<dbReference type="OrthoDB" id="3788759at2"/>
<dbReference type="Proteomes" id="UP000199622">
    <property type="component" value="Unassembled WGS sequence"/>
</dbReference>
<organism evidence="1 2">
    <name type="scientific">Amycolatopsis tolypomycina</name>
    <dbReference type="NCBI Taxonomy" id="208445"/>
    <lineage>
        <taxon>Bacteria</taxon>
        <taxon>Bacillati</taxon>
        <taxon>Actinomycetota</taxon>
        <taxon>Actinomycetes</taxon>
        <taxon>Pseudonocardiales</taxon>
        <taxon>Pseudonocardiaceae</taxon>
        <taxon>Amycolatopsis</taxon>
    </lineage>
</organism>